<accession>A0A1H8Q600</accession>
<dbReference type="Pfam" id="PF00005">
    <property type="entry name" value="ABC_tran"/>
    <property type="match status" value="1"/>
</dbReference>
<dbReference type="Pfam" id="PF00664">
    <property type="entry name" value="ABC_membrane"/>
    <property type="match status" value="1"/>
</dbReference>
<dbReference type="InterPro" id="IPR003439">
    <property type="entry name" value="ABC_transporter-like_ATP-bd"/>
</dbReference>
<dbReference type="CDD" id="cd18584">
    <property type="entry name" value="ABC_6TM_AarD_CydD"/>
    <property type="match status" value="1"/>
</dbReference>
<dbReference type="OrthoDB" id="6336411at2"/>
<dbReference type="PROSITE" id="PS50893">
    <property type="entry name" value="ABC_TRANSPORTER_2"/>
    <property type="match status" value="1"/>
</dbReference>
<dbReference type="InterPro" id="IPR011527">
    <property type="entry name" value="ABC1_TM_dom"/>
</dbReference>
<dbReference type="SUPFAM" id="SSF52540">
    <property type="entry name" value="P-loop containing nucleoside triphosphate hydrolases"/>
    <property type="match status" value="1"/>
</dbReference>
<keyword evidence="5 7" id="KW-1133">Transmembrane helix</keyword>
<comment type="subcellular location">
    <subcellularLocation>
        <location evidence="1">Cell membrane</location>
        <topology evidence="1">Multi-pass membrane protein</topology>
    </subcellularLocation>
</comment>
<dbReference type="GO" id="GO:0140359">
    <property type="term" value="F:ABC-type transporter activity"/>
    <property type="evidence" value="ECO:0007669"/>
    <property type="project" value="InterPro"/>
</dbReference>
<feature type="transmembrane region" description="Helical" evidence="7">
    <location>
        <begin position="251"/>
        <end position="284"/>
    </location>
</feature>
<dbReference type="Gene3D" id="3.40.50.300">
    <property type="entry name" value="P-loop containing nucleotide triphosphate hydrolases"/>
    <property type="match status" value="1"/>
</dbReference>
<feature type="domain" description="ABC transporter" evidence="8">
    <location>
        <begin position="354"/>
        <end position="572"/>
    </location>
</feature>
<keyword evidence="3" id="KW-0547">Nucleotide-binding</keyword>
<keyword evidence="4 10" id="KW-0067">ATP-binding</keyword>
<feature type="transmembrane region" description="Helical" evidence="7">
    <location>
        <begin position="60"/>
        <end position="79"/>
    </location>
</feature>
<proteinExistence type="predicted"/>
<evidence type="ECO:0000256" key="2">
    <source>
        <dbReference type="ARBA" id="ARBA00022692"/>
    </source>
</evidence>
<dbReference type="InterPro" id="IPR039421">
    <property type="entry name" value="Type_1_exporter"/>
</dbReference>
<dbReference type="GO" id="GO:0034040">
    <property type="term" value="F:ATPase-coupled lipid transmembrane transporter activity"/>
    <property type="evidence" value="ECO:0007669"/>
    <property type="project" value="TreeGrafter"/>
</dbReference>
<dbReference type="PROSITE" id="PS50929">
    <property type="entry name" value="ABC_TM1F"/>
    <property type="match status" value="1"/>
</dbReference>
<evidence type="ECO:0000256" key="6">
    <source>
        <dbReference type="ARBA" id="ARBA00023136"/>
    </source>
</evidence>
<dbReference type="AlphaFoldDB" id="A0A1H8Q600"/>
<dbReference type="SUPFAM" id="SSF90123">
    <property type="entry name" value="ABC transporter transmembrane region"/>
    <property type="match status" value="1"/>
</dbReference>
<dbReference type="InterPro" id="IPR003593">
    <property type="entry name" value="AAA+_ATPase"/>
</dbReference>
<evidence type="ECO:0000259" key="9">
    <source>
        <dbReference type="PROSITE" id="PS50929"/>
    </source>
</evidence>
<evidence type="ECO:0000259" key="8">
    <source>
        <dbReference type="PROSITE" id="PS50893"/>
    </source>
</evidence>
<dbReference type="Gene3D" id="1.20.1560.10">
    <property type="entry name" value="ABC transporter type 1, transmembrane domain"/>
    <property type="match status" value="1"/>
</dbReference>
<evidence type="ECO:0000256" key="4">
    <source>
        <dbReference type="ARBA" id="ARBA00022840"/>
    </source>
</evidence>
<dbReference type="NCBIfam" id="TIGR02857">
    <property type="entry name" value="CydD"/>
    <property type="match status" value="1"/>
</dbReference>
<feature type="transmembrane region" description="Helical" evidence="7">
    <location>
        <begin position="150"/>
        <end position="167"/>
    </location>
</feature>
<dbReference type="PANTHER" id="PTHR24221:SF261">
    <property type="entry name" value="GLUTATHIONE_L-CYSTEINE TRANSPORT SYSTEM ATP-BINDING_PERMEASE PROTEIN CYDD"/>
    <property type="match status" value="1"/>
</dbReference>
<dbReference type="InterPro" id="IPR014216">
    <property type="entry name" value="ABC_transptr_CydD"/>
</dbReference>
<evidence type="ECO:0000256" key="1">
    <source>
        <dbReference type="ARBA" id="ARBA00004651"/>
    </source>
</evidence>
<keyword evidence="11" id="KW-1185">Reference proteome</keyword>
<feature type="transmembrane region" description="Helical" evidence="7">
    <location>
        <begin position="173"/>
        <end position="196"/>
    </location>
</feature>
<dbReference type="STRING" id="406100.SAMN04488052_101376"/>
<dbReference type="GO" id="GO:0005524">
    <property type="term" value="F:ATP binding"/>
    <property type="evidence" value="ECO:0007669"/>
    <property type="project" value="UniProtKB-KW"/>
</dbReference>
<evidence type="ECO:0000313" key="10">
    <source>
        <dbReference type="EMBL" id="SEO49655.1"/>
    </source>
</evidence>
<dbReference type="GO" id="GO:0016887">
    <property type="term" value="F:ATP hydrolysis activity"/>
    <property type="evidence" value="ECO:0007669"/>
    <property type="project" value="InterPro"/>
</dbReference>
<evidence type="ECO:0000313" key="11">
    <source>
        <dbReference type="Proteomes" id="UP000199657"/>
    </source>
</evidence>
<keyword evidence="6 7" id="KW-0472">Membrane</keyword>
<evidence type="ECO:0000256" key="5">
    <source>
        <dbReference type="ARBA" id="ARBA00022989"/>
    </source>
</evidence>
<keyword evidence="2 7" id="KW-0812">Transmembrane</keyword>
<name>A0A1H8Q600_9GAMM</name>
<sequence>MTATPADRRDAAKADKQWLAARAALAGTPRRVSIVAGTLGGWLVIPQAGLIAWLVYQVTAFGAGLGDVAWLLAALLLTFSARAGCTAIQEWAAADAACRIHERTRHEVVSHLFRLGPSGLARHPAGGVASAAIDQINALGPYVSRYQPQLVITLAVPAALLATVFALDWLAGILLLLAAPLIPAFMAIVGMGADAVSRSQHQALARLGGHFLDRLRGLDLLRHMGRAEVEAEELARVGDDYRRRTMAVLRVAFLSSAVLEFFSSVAIAMVAVYVGMGLLGYLSFGPAPELTLFSGLFVLLLAPEFFQPLRQLAQHYHDRAAALGAAAELRELTEIRSPMPAAGTIQPPATPPQIVLDHVTVRGDHGERMLALAELAIQPGETVILTGPSGVGKSTLLHALAGFRGIDEGALLIDGTPLEALDLPAWQGRLGWLAQVPHLFPGTLQDNLLLDAAHAGDEPRVRDALSRAGLEAVLKHLPDGLETRVGEHGSGISGGEGQRVALARALVRRAPVLLVDEPTASLDPDTAEIITAALKGESERGATILIATHQPEDYPWAHRVVTLDRGGSNANG</sequence>
<gene>
    <name evidence="10" type="ORF">SAMN04488052_101376</name>
</gene>
<evidence type="ECO:0000256" key="7">
    <source>
        <dbReference type="SAM" id="Phobius"/>
    </source>
</evidence>
<feature type="transmembrane region" description="Helical" evidence="7">
    <location>
        <begin position="32"/>
        <end position="54"/>
    </location>
</feature>
<feature type="domain" description="ABC transmembrane type-1" evidence="9">
    <location>
        <begin position="32"/>
        <end position="321"/>
    </location>
</feature>
<evidence type="ECO:0000256" key="3">
    <source>
        <dbReference type="ARBA" id="ARBA00022741"/>
    </source>
</evidence>
<dbReference type="GO" id="GO:0005886">
    <property type="term" value="C:plasma membrane"/>
    <property type="evidence" value="ECO:0007669"/>
    <property type="project" value="UniProtKB-SubCell"/>
</dbReference>
<dbReference type="InterPro" id="IPR027417">
    <property type="entry name" value="P-loop_NTPase"/>
</dbReference>
<protein>
    <submittedName>
        <fullName evidence="10">ATP-binding cassette, subfamily C, CydD</fullName>
    </submittedName>
</protein>
<dbReference type="PANTHER" id="PTHR24221">
    <property type="entry name" value="ATP-BINDING CASSETTE SUB-FAMILY B"/>
    <property type="match status" value="1"/>
</dbReference>
<dbReference type="EMBL" id="FOEG01000001">
    <property type="protein sequence ID" value="SEO49655.1"/>
    <property type="molecule type" value="Genomic_DNA"/>
</dbReference>
<dbReference type="Proteomes" id="UP000199657">
    <property type="component" value="Unassembled WGS sequence"/>
</dbReference>
<dbReference type="InterPro" id="IPR036640">
    <property type="entry name" value="ABC1_TM_sf"/>
</dbReference>
<reference evidence="10 11" key="1">
    <citation type="submission" date="2016-10" db="EMBL/GenBank/DDBJ databases">
        <authorList>
            <person name="de Groot N.N."/>
        </authorList>
    </citation>
    <scope>NUCLEOTIDE SEQUENCE [LARGE SCALE GENOMIC DNA]</scope>
    <source>
        <strain evidence="10 11">CGMCC 1.6291</strain>
    </source>
</reference>
<dbReference type="SMART" id="SM00382">
    <property type="entry name" value="AAA"/>
    <property type="match status" value="1"/>
</dbReference>
<organism evidence="10 11">
    <name type="scientific">Aquisalimonas asiatica</name>
    <dbReference type="NCBI Taxonomy" id="406100"/>
    <lineage>
        <taxon>Bacteria</taxon>
        <taxon>Pseudomonadati</taxon>
        <taxon>Pseudomonadota</taxon>
        <taxon>Gammaproteobacteria</taxon>
        <taxon>Chromatiales</taxon>
        <taxon>Ectothiorhodospiraceae</taxon>
        <taxon>Aquisalimonas</taxon>
    </lineage>
</organism>
<dbReference type="GO" id="GO:0042883">
    <property type="term" value="P:cysteine transport"/>
    <property type="evidence" value="ECO:0007669"/>
    <property type="project" value="InterPro"/>
</dbReference>